<evidence type="ECO:0000256" key="4">
    <source>
        <dbReference type="SAM" id="MobiDB-lite"/>
    </source>
</evidence>
<dbReference type="PANTHER" id="PTHR30136">
    <property type="entry name" value="HELIX-TURN-HELIX TRANSCRIPTIONAL REGULATOR, ICLR FAMILY"/>
    <property type="match status" value="1"/>
</dbReference>
<reference evidence="7" key="2">
    <citation type="submission" date="2020-09" db="EMBL/GenBank/DDBJ databases">
        <authorList>
            <person name="Sun Q."/>
            <person name="Zhou Y."/>
        </authorList>
    </citation>
    <scope>NUCLEOTIDE SEQUENCE</scope>
    <source>
        <strain evidence="7">CGMCC 1.15447</strain>
    </source>
</reference>
<comment type="caution">
    <text evidence="7">The sequence shown here is derived from an EMBL/GenBank/DDBJ whole genome shotgun (WGS) entry which is preliminary data.</text>
</comment>
<dbReference type="GO" id="GO:0045892">
    <property type="term" value="P:negative regulation of DNA-templated transcription"/>
    <property type="evidence" value="ECO:0007669"/>
    <property type="project" value="TreeGrafter"/>
</dbReference>
<evidence type="ECO:0000313" key="7">
    <source>
        <dbReference type="EMBL" id="GGA53511.1"/>
    </source>
</evidence>
<dbReference type="SMART" id="SM00346">
    <property type="entry name" value="HTH_ICLR"/>
    <property type="match status" value="1"/>
</dbReference>
<dbReference type="PROSITE" id="PS51077">
    <property type="entry name" value="HTH_ICLR"/>
    <property type="match status" value="1"/>
</dbReference>
<evidence type="ECO:0000256" key="3">
    <source>
        <dbReference type="ARBA" id="ARBA00023163"/>
    </source>
</evidence>
<evidence type="ECO:0000256" key="1">
    <source>
        <dbReference type="ARBA" id="ARBA00023015"/>
    </source>
</evidence>
<dbReference type="InterPro" id="IPR036388">
    <property type="entry name" value="WH-like_DNA-bd_sf"/>
</dbReference>
<dbReference type="PROSITE" id="PS51078">
    <property type="entry name" value="ICLR_ED"/>
    <property type="match status" value="1"/>
</dbReference>
<gene>
    <name evidence="7" type="ORF">GCM10011507_00770</name>
</gene>
<dbReference type="RefSeq" id="WP_188757411.1">
    <property type="nucleotide sequence ID" value="NZ_BMJB01000001.1"/>
</dbReference>
<name>A0A916VYY6_9BACT</name>
<dbReference type="GO" id="GO:0003677">
    <property type="term" value="F:DNA binding"/>
    <property type="evidence" value="ECO:0007669"/>
    <property type="project" value="UniProtKB-KW"/>
</dbReference>
<dbReference type="Gene3D" id="3.30.450.40">
    <property type="match status" value="1"/>
</dbReference>
<dbReference type="EMBL" id="BMJB01000001">
    <property type="protein sequence ID" value="GGA53511.1"/>
    <property type="molecule type" value="Genomic_DNA"/>
</dbReference>
<feature type="compositionally biased region" description="Basic residues" evidence="4">
    <location>
        <begin position="1"/>
        <end position="13"/>
    </location>
</feature>
<evidence type="ECO:0000256" key="2">
    <source>
        <dbReference type="ARBA" id="ARBA00023125"/>
    </source>
</evidence>
<organism evidence="7 8">
    <name type="scientific">Edaphobacter acidisoli</name>
    <dbReference type="NCBI Taxonomy" id="2040573"/>
    <lineage>
        <taxon>Bacteria</taxon>
        <taxon>Pseudomonadati</taxon>
        <taxon>Acidobacteriota</taxon>
        <taxon>Terriglobia</taxon>
        <taxon>Terriglobales</taxon>
        <taxon>Acidobacteriaceae</taxon>
        <taxon>Edaphobacter</taxon>
    </lineage>
</organism>
<dbReference type="SUPFAM" id="SSF55781">
    <property type="entry name" value="GAF domain-like"/>
    <property type="match status" value="1"/>
</dbReference>
<protein>
    <submittedName>
        <fullName evidence="7">DNA-binding transcriptional regulator KdgR</fullName>
    </submittedName>
</protein>
<dbReference type="InterPro" id="IPR050707">
    <property type="entry name" value="HTH_MetabolicPath_Reg"/>
</dbReference>
<keyword evidence="2 7" id="KW-0238">DNA-binding</keyword>
<dbReference type="GO" id="GO:0003700">
    <property type="term" value="F:DNA-binding transcription factor activity"/>
    <property type="evidence" value="ECO:0007669"/>
    <property type="project" value="TreeGrafter"/>
</dbReference>
<evidence type="ECO:0000313" key="8">
    <source>
        <dbReference type="Proteomes" id="UP000648801"/>
    </source>
</evidence>
<dbReference type="Pfam" id="PF01614">
    <property type="entry name" value="IclR_C"/>
    <property type="match status" value="1"/>
</dbReference>
<dbReference type="Proteomes" id="UP000648801">
    <property type="component" value="Unassembled WGS sequence"/>
</dbReference>
<proteinExistence type="predicted"/>
<dbReference type="AlphaFoldDB" id="A0A916VYY6"/>
<keyword evidence="1" id="KW-0805">Transcription regulation</keyword>
<feature type="domain" description="HTH iclR-type" evidence="5">
    <location>
        <begin position="28"/>
        <end position="89"/>
    </location>
</feature>
<evidence type="ECO:0000259" key="5">
    <source>
        <dbReference type="PROSITE" id="PS51077"/>
    </source>
</evidence>
<feature type="domain" description="IclR-ED" evidence="6">
    <location>
        <begin position="83"/>
        <end position="272"/>
    </location>
</feature>
<dbReference type="PANTHER" id="PTHR30136:SF35">
    <property type="entry name" value="HTH-TYPE TRANSCRIPTIONAL REGULATOR RV1719"/>
    <property type="match status" value="1"/>
</dbReference>
<dbReference type="InterPro" id="IPR005471">
    <property type="entry name" value="Tscrpt_reg_IclR_N"/>
</dbReference>
<dbReference type="SUPFAM" id="SSF46785">
    <property type="entry name" value="Winged helix' DNA-binding domain"/>
    <property type="match status" value="1"/>
</dbReference>
<feature type="region of interest" description="Disordered" evidence="4">
    <location>
        <begin position="1"/>
        <end position="25"/>
    </location>
</feature>
<dbReference type="InterPro" id="IPR029016">
    <property type="entry name" value="GAF-like_dom_sf"/>
</dbReference>
<keyword evidence="8" id="KW-1185">Reference proteome</keyword>
<sequence length="274" mass="30708">MPPTTARRRRPKAKNAESSQSSSDQYLSRAVGRALNVLECFPDAFSSYSLKEISQRTDMPESSLFRLLVTLESRGYLQQNTDGSYRLAPKVLHGQLRQRANIVRDLVHPHLVELARQFNETTSLSFLFEDHIAVLDSIESFHDIRAINKVGRILPPYASSMGKAITAFQERTVIDRLVEVYGLFRRTEKTITDHGSIFTEFDQVRQTGYAFDRGEATEGGICVGAPIFSRGSRVEAAVSISVPLIRMDETRQRKIIAELLGATKKMSGALQENA</sequence>
<keyword evidence="3" id="KW-0804">Transcription</keyword>
<accession>A0A916VYY6</accession>
<dbReference type="Gene3D" id="1.10.10.10">
    <property type="entry name" value="Winged helix-like DNA-binding domain superfamily/Winged helix DNA-binding domain"/>
    <property type="match status" value="1"/>
</dbReference>
<dbReference type="InterPro" id="IPR014757">
    <property type="entry name" value="Tscrpt_reg_IclR_C"/>
</dbReference>
<dbReference type="InterPro" id="IPR036390">
    <property type="entry name" value="WH_DNA-bd_sf"/>
</dbReference>
<reference evidence="7" key="1">
    <citation type="journal article" date="2014" name="Int. J. Syst. Evol. Microbiol.">
        <title>Complete genome sequence of Corynebacterium casei LMG S-19264T (=DSM 44701T), isolated from a smear-ripened cheese.</title>
        <authorList>
            <consortium name="US DOE Joint Genome Institute (JGI-PGF)"/>
            <person name="Walter F."/>
            <person name="Albersmeier A."/>
            <person name="Kalinowski J."/>
            <person name="Ruckert C."/>
        </authorList>
    </citation>
    <scope>NUCLEOTIDE SEQUENCE</scope>
    <source>
        <strain evidence="7">CGMCC 1.15447</strain>
    </source>
</reference>
<evidence type="ECO:0000259" key="6">
    <source>
        <dbReference type="PROSITE" id="PS51078"/>
    </source>
</evidence>
<dbReference type="Pfam" id="PF09339">
    <property type="entry name" value="HTH_IclR"/>
    <property type="match status" value="1"/>
</dbReference>